<feature type="signal peptide" evidence="1">
    <location>
        <begin position="1"/>
        <end position="18"/>
    </location>
</feature>
<name>A0ABU9NNW2_9FLAO</name>
<organism evidence="2 3">
    <name type="scientific">Flavobacterium polysaccharolyticum</name>
    <dbReference type="NCBI Taxonomy" id="3133148"/>
    <lineage>
        <taxon>Bacteria</taxon>
        <taxon>Pseudomonadati</taxon>
        <taxon>Bacteroidota</taxon>
        <taxon>Flavobacteriia</taxon>
        <taxon>Flavobacteriales</taxon>
        <taxon>Flavobacteriaceae</taxon>
        <taxon>Flavobacterium</taxon>
    </lineage>
</organism>
<dbReference type="RefSeq" id="WP_342691117.1">
    <property type="nucleotide sequence ID" value="NZ_JBCGDP010000004.1"/>
</dbReference>
<reference evidence="2 3" key="1">
    <citation type="submission" date="2024-03" db="EMBL/GenBank/DDBJ databases">
        <title>Two novel species of the genus Flavobacterium exhibiting potentially degradation of complex polysaccharides.</title>
        <authorList>
            <person name="Lian X."/>
        </authorList>
    </citation>
    <scope>NUCLEOTIDE SEQUENCE [LARGE SCALE GENOMIC DNA]</scope>
    <source>
        <strain evidence="2 3">N6</strain>
    </source>
</reference>
<keyword evidence="3" id="KW-1185">Reference proteome</keyword>
<evidence type="ECO:0000256" key="1">
    <source>
        <dbReference type="SAM" id="SignalP"/>
    </source>
</evidence>
<dbReference type="Pfam" id="PF19765">
    <property type="entry name" value="DUF6252"/>
    <property type="match status" value="1"/>
</dbReference>
<proteinExistence type="predicted"/>
<sequence>MKKILFFVALALVMSSCSDDVVFNNPSVQGLKDNVFWRALQSKAVVSNDGTVAIEAVTLKENLTLHLSSVQEKTYLLDNSAVDYVTYTSRESSPEISLTSKNGMGKGKVIVSEYDEVNKTITGTFTFVITTPVTGTQEVKEFYFSQGVFYKVPVSPEVVTLVK</sequence>
<evidence type="ECO:0000313" key="3">
    <source>
        <dbReference type="Proteomes" id="UP001468798"/>
    </source>
</evidence>
<protein>
    <submittedName>
        <fullName evidence="2">DUF6252 family protein</fullName>
    </submittedName>
</protein>
<comment type="caution">
    <text evidence="2">The sequence shown here is derived from an EMBL/GenBank/DDBJ whole genome shotgun (WGS) entry which is preliminary data.</text>
</comment>
<dbReference type="EMBL" id="JBCGDP010000004">
    <property type="protein sequence ID" value="MEM0576067.1"/>
    <property type="molecule type" value="Genomic_DNA"/>
</dbReference>
<evidence type="ECO:0000313" key="2">
    <source>
        <dbReference type="EMBL" id="MEM0576067.1"/>
    </source>
</evidence>
<accession>A0ABU9NNW2</accession>
<dbReference type="Proteomes" id="UP001468798">
    <property type="component" value="Unassembled WGS sequence"/>
</dbReference>
<gene>
    <name evidence="2" type="ORF">WFZ86_06120</name>
</gene>
<keyword evidence="1" id="KW-0732">Signal</keyword>
<dbReference type="InterPro" id="IPR046219">
    <property type="entry name" value="DUF6252"/>
</dbReference>
<dbReference type="PROSITE" id="PS51257">
    <property type="entry name" value="PROKAR_LIPOPROTEIN"/>
    <property type="match status" value="1"/>
</dbReference>
<feature type="chain" id="PRO_5047064126" evidence="1">
    <location>
        <begin position="19"/>
        <end position="163"/>
    </location>
</feature>